<keyword evidence="2" id="KW-0288">FMN</keyword>
<dbReference type="InterPro" id="IPR004136">
    <property type="entry name" value="NMO"/>
</dbReference>
<evidence type="ECO:0000313" key="5">
    <source>
        <dbReference type="Proteomes" id="UP000594118"/>
    </source>
</evidence>
<dbReference type="EMBL" id="CP045201">
    <property type="protein sequence ID" value="QOL80646.1"/>
    <property type="molecule type" value="Genomic_DNA"/>
</dbReference>
<dbReference type="KEGG" id="pshq:F3W81_07355"/>
<dbReference type="GO" id="GO:0018580">
    <property type="term" value="F:nitronate monooxygenase activity"/>
    <property type="evidence" value="ECO:0007669"/>
    <property type="project" value="InterPro"/>
</dbReference>
<evidence type="ECO:0000256" key="3">
    <source>
        <dbReference type="ARBA" id="ARBA00023002"/>
    </source>
</evidence>
<dbReference type="AlphaFoldDB" id="A0A7L9WMM7"/>
<organism evidence="4 5">
    <name type="scientific">Pseudooceanicola spongiae</name>
    <dbReference type="NCBI Taxonomy" id="2613965"/>
    <lineage>
        <taxon>Bacteria</taxon>
        <taxon>Pseudomonadati</taxon>
        <taxon>Pseudomonadota</taxon>
        <taxon>Alphaproteobacteria</taxon>
        <taxon>Rhodobacterales</taxon>
        <taxon>Paracoccaceae</taxon>
        <taxon>Pseudooceanicola</taxon>
    </lineage>
</organism>
<dbReference type="Pfam" id="PF03060">
    <property type="entry name" value="NMO"/>
    <property type="match status" value="2"/>
</dbReference>
<dbReference type="InterPro" id="IPR013785">
    <property type="entry name" value="Aldolase_TIM"/>
</dbReference>
<gene>
    <name evidence="4" type="ORF">F3W81_07355</name>
</gene>
<dbReference type="CDD" id="cd04730">
    <property type="entry name" value="NPD_like"/>
    <property type="match status" value="1"/>
</dbReference>
<proteinExistence type="predicted"/>
<accession>A0A7L9WMM7</accession>
<keyword evidence="1" id="KW-0285">Flavoprotein</keyword>
<sequence>MGEIALSVLRRYAVGNRTVRKRGLCPRRCATPPEYESKKKAAVMIETRLTQSFGLSVPIVLAPMARVAGGALAAAVSRAGGLGLIGGGYCDAPWIEAEMARADGAAVGVGLITWALARDVAVLEQVLAQAPRAVLLSFGDAAPFAGAIRAAGAQLICQVQDMAGARQALAAGADVLVAQGAEAGGHGARRATLTLVPEVVDLVARERPEVLVLAAGGIADGRGLAAALMLGADGVVCGTRLWAAAEALVPEGQRRAALAAEGDATYRSSLVDVVRGLDWPAPFTLRGMRNAFSERWEGRLQALAADTEAKAEWGAAALSGDAAIAAPVVGEAIGLIRQTAPAAEILAQMSDEAERLLAGAARWIK</sequence>
<keyword evidence="4" id="KW-0503">Monooxygenase</keyword>
<dbReference type="PANTHER" id="PTHR32332">
    <property type="entry name" value="2-NITROPROPANE DIOXYGENASE"/>
    <property type="match status" value="1"/>
</dbReference>
<evidence type="ECO:0000313" key="4">
    <source>
        <dbReference type="EMBL" id="QOL80646.1"/>
    </source>
</evidence>
<protein>
    <submittedName>
        <fullName evidence="4">Nitronate monooxygenase</fullName>
    </submittedName>
</protein>
<evidence type="ECO:0000256" key="2">
    <source>
        <dbReference type="ARBA" id="ARBA00022643"/>
    </source>
</evidence>
<dbReference type="SUPFAM" id="SSF51412">
    <property type="entry name" value="Inosine monophosphate dehydrogenase (IMPDH)"/>
    <property type="match status" value="1"/>
</dbReference>
<reference evidence="4 5" key="1">
    <citation type="submission" date="2019-10" db="EMBL/GenBank/DDBJ databases">
        <title>Pseudopuniceibacterium sp. HQ09 islated from Antarctica.</title>
        <authorList>
            <person name="Liao L."/>
            <person name="Su S."/>
            <person name="Chen B."/>
            <person name="Yu Y."/>
        </authorList>
    </citation>
    <scope>NUCLEOTIDE SEQUENCE [LARGE SCALE GENOMIC DNA]</scope>
    <source>
        <strain evidence="4 5">HQ09</strain>
    </source>
</reference>
<dbReference type="Gene3D" id="3.20.20.70">
    <property type="entry name" value="Aldolase class I"/>
    <property type="match status" value="1"/>
</dbReference>
<keyword evidence="5" id="KW-1185">Reference proteome</keyword>
<dbReference type="PANTHER" id="PTHR32332:SF31">
    <property type="entry name" value="2-NITROPROPANE DIOXYGENASE FAMILY, PUTATIVE (AFU_ORTHOLOGUE AFUA_2G09850)-RELATED"/>
    <property type="match status" value="1"/>
</dbReference>
<dbReference type="Proteomes" id="UP000594118">
    <property type="component" value="Chromosome"/>
</dbReference>
<name>A0A7L9WMM7_9RHOB</name>
<keyword evidence="3" id="KW-0560">Oxidoreductase</keyword>
<evidence type="ECO:0000256" key="1">
    <source>
        <dbReference type="ARBA" id="ARBA00022630"/>
    </source>
</evidence>